<evidence type="ECO:0000313" key="17">
    <source>
        <dbReference type="RefSeq" id="XP_020641952.2"/>
    </source>
</evidence>
<evidence type="ECO:0000256" key="4">
    <source>
        <dbReference type="ARBA" id="ARBA00022514"/>
    </source>
</evidence>
<name>A0A6J0T004_9SAUR</name>
<dbReference type="GO" id="GO:0051607">
    <property type="term" value="P:defense response to virus"/>
    <property type="evidence" value="ECO:0007669"/>
    <property type="project" value="UniProtKB-KW"/>
</dbReference>
<evidence type="ECO:0000256" key="9">
    <source>
        <dbReference type="ARBA" id="ARBA00023118"/>
    </source>
</evidence>
<organism evidence="16 17">
    <name type="scientific">Pogona vitticeps</name>
    <name type="common">central bearded dragon</name>
    <dbReference type="NCBI Taxonomy" id="103695"/>
    <lineage>
        <taxon>Eukaryota</taxon>
        <taxon>Metazoa</taxon>
        <taxon>Chordata</taxon>
        <taxon>Craniata</taxon>
        <taxon>Vertebrata</taxon>
        <taxon>Euteleostomi</taxon>
        <taxon>Lepidosauria</taxon>
        <taxon>Squamata</taxon>
        <taxon>Bifurcata</taxon>
        <taxon>Unidentata</taxon>
        <taxon>Episquamata</taxon>
        <taxon>Toxicofera</taxon>
        <taxon>Iguania</taxon>
        <taxon>Acrodonta</taxon>
        <taxon>Agamidae</taxon>
        <taxon>Amphibolurinae</taxon>
        <taxon>Pogona</taxon>
    </lineage>
</organism>
<evidence type="ECO:0000256" key="3">
    <source>
        <dbReference type="ARBA" id="ARBA00015012"/>
    </source>
</evidence>
<reference evidence="17" key="2">
    <citation type="submission" date="2025-08" db="UniProtKB">
        <authorList>
            <consortium name="RefSeq"/>
        </authorList>
    </citation>
    <scope>IDENTIFICATION</scope>
</reference>
<dbReference type="CTD" id="51561"/>
<dbReference type="GO" id="GO:0005125">
    <property type="term" value="F:cytokine activity"/>
    <property type="evidence" value="ECO:0007669"/>
    <property type="project" value="UniProtKB-KW"/>
</dbReference>
<evidence type="ECO:0000256" key="7">
    <source>
        <dbReference type="ARBA" id="ARBA00022729"/>
    </source>
</evidence>
<keyword evidence="11" id="KW-1015">Disulfide bond</keyword>
<dbReference type="PANTHER" id="PTHR15947">
    <property type="entry name" value="SGRF"/>
    <property type="match status" value="1"/>
</dbReference>
<keyword evidence="6" id="KW-0399">Innate immunity</keyword>
<dbReference type="AlphaFoldDB" id="A0A6J0T004"/>
<comment type="subcellular location">
    <subcellularLocation>
        <location evidence="1">Secreted</location>
    </subcellularLocation>
</comment>
<dbReference type="GO" id="GO:0006954">
    <property type="term" value="P:inflammatory response"/>
    <property type="evidence" value="ECO:0007669"/>
    <property type="project" value="UniProtKB-KW"/>
</dbReference>
<proteinExistence type="inferred from homology"/>
<evidence type="ECO:0000256" key="8">
    <source>
        <dbReference type="ARBA" id="ARBA00022859"/>
    </source>
</evidence>
<keyword evidence="4" id="KW-0202">Cytokine</keyword>
<dbReference type="GO" id="GO:0045087">
    <property type="term" value="P:innate immune response"/>
    <property type="evidence" value="ECO:0007669"/>
    <property type="project" value="UniProtKB-KW"/>
</dbReference>
<evidence type="ECO:0000313" key="16">
    <source>
        <dbReference type="Proteomes" id="UP001652642"/>
    </source>
</evidence>
<comment type="function">
    <text evidence="14">Associates with IL12B to form the pro-inflammatory cytokine IL-23 that plays different roles in innate and adaptive immunity. Released by antigen-presenting cells such as dendritic cells or macrophages, binds to a heterodimeric receptor complex composed of IL12RB1 and IL23R to activate JAK2 and TYK2 which then phosphorylate the receptor to form a docking site leading to the phosphorylation of STAT3 and STAT4. This process leads to activation of several pathways including p38 MAPK or NF-kappa-B and promotes the production of pro-inflammatory cytokines such as interleukin-17A/IL17A. In turn, participates in the early and effective intracellular bacterial clearance. Promotes the expansion and survival of T-helper 17 cells, a CD4-positive helper T-cell subset that produces IL-17, as well as other IL-17-producing cells.</text>
</comment>
<keyword evidence="8" id="KW-0391">Immunity</keyword>
<dbReference type="RefSeq" id="XP_020641952.2">
    <property type="nucleotide sequence ID" value="XM_020786293.2"/>
</dbReference>
<dbReference type="GeneID" id="110075238"/>
<dbReference type="Gene3D" id="1.20.1250.10">
    <property type="match status" value="1"/>
</dbReference>
<evidence type="ECO:0000256" key="2">
    <source>
        <dbReference type="ARBA" id="ARBA00007432"/>
    </source>
</evidence>
<dbReference type="InterPro" id="IPR009079">
    <property type="entry name" value="4_helix_cytokine-like_core"/>
</dbReference>
<gene>
    <name evidence="17" type="primary">IL23A</name>
</gene>
<evidence type="ECO:0000256" key="10">
    <source>
        <dbReference type="ARBA" id="ARBA00023148"/>
    </source>
</evidence>
<evidence type="ECO:0000256" key="6">
    <source>
        <dbReference type="ARBA" id="ARBA00022588"/>
    </source>
</evidence>
<sequence length="162" mass="18513">MWLPRESHIPWQQCRDASQEVLKQLWKLNIKKPEVPHTTISFPQRIECKDRCDPDSLGKVPDSLCLTKIREGLHHYHKLLTRFSNSGLTAELQDALNSLLQLLLTEDGGSQKETNSPAILDNVQEWEKTPLQNFTLWRLQSFAVVVARVLSHCASLSEASMI</sequence>
<keyword evidence="5" id="KW-0964">Secreted</keyword>
<evidence type="ECO:0000256" key="11">
    <source>
        <dbReference type="ARBA" id="ARBA00023157"/>
    </source>
</evidence>
<accession>A0A6J0T004</accession>
<dbReference type="Pfam" id="PF16649">
    <property type="entry name" value="IL23"/>
    <property type="match status" value="1"/>
</dbReference>
<evidence type="ECO:0000256" key="14">
    <source>
        <dbReference type="ARBA" id="ARBA00045298"/>
    </source>
</evidence>
<evidence type="ECO:0000256" key="12">
    <source>
        <dbReference type="ARBA" id="ARBA00023198"/>
    </source>
</evidence>
<dbReference type="InterPro" id="IPR010831">
    <property type="entry name" value="IL-23_alpha"/>
</dbReference>
<reference evidence="16" key="1">
    <citation type="submission" date="2025-05" db="UniProtKB">
        <authorList>
            <consortium name="RefSeq"/>
        </authorList>
    </citation>
    <scope>NUCLEOTIDE SEQUENCE [LARGE SCALE GENOMIC DNA]</scope>
</reference>
<dbReference type="Proteomes" id="UP001652642">
    <property type="component" value="Chromosome 2"/>
</dbReference>
<comment type="similarity">
    <text evidence="2">Belongs to the IL-6 superfamily.</text>
</comment>
<keyword evidence="7" id="KW-0732">Signal</keyword>
<keyword evidence="12" id="KW-0395">Inflammatory response</keyword>
<evidence type="ECO:0000256" key="15">
    <source>
        <dbReference type="ARBA" id="ARBA00046461"/>
    </source>
</evidence>
<keyword evidence="9" id="KW-0051">Antiviral defense</keyword>
<keyword evidence="16" id="KW-1185">Reference proteome</keyword>
<dbReference type="GO" id="GO:0048771">
    <property type="term" value="P:tissue remodeling"/>
    <property type="evidence" value="ECO:0007669"/>
    <property type="project" value="UniProtKB-KW"/>
</dbReference>
<evidence type="ECO:0000256" key="13">
    <source>
        <dbReference type="ARBA" id="ARBA00030230"/>
    </source>
</evidence>
<dbReference type="GO" id="GO:0070743">
    <property type="term" value="C:interleukin-23 complex"/>
    <property type="evidence" value="ECO:0007669"/>
    <property type="project" value="TreeGrafter"/>
</dbReference>
<dbReference type="GO" id="GO:2000330">
    <property type="term" value="P:positive regulation of T-helper 17 cell lineage commitment"/>
    <property type="evidence" value="ECO:0007669"/>
    <property type="project" value="TreeGrafter"/>
</dbReference>
<dbReference type="GO" id="GO:0042102">
    <property type="term" value="P:positive regulation of T cell proliferation"/>
    <property type="evidence" value="ECO:0007669"/>
    <property type="project" value="TreeGrafter"/>
</dbReference>
<evidence type="ECO:0000256" key="5">
    <source>
        <dbReference type="ARBA" id="ARBA00022525"/>
    </source>
</evidence>
<keyword evidence="10" id="KW-0797">Tissue remodeling</keyword>
<evidence type="ECO:0000256" key="1">
    <source>
        <dbReference type="ARBA" id="ARBA00004613"/>
    </source>
</evidence>
<comment type="subunit">
    <text evidence="15">Heterodimer with IL12B; disulfide-linked. The heterodimer is known as interleukin IL-23. Interacts with IL23R; this interaction enables recruitment of IL12RB1.</text>
</comment>
<dbReference type="SUPFAM" id="SSF47266">
    <property type="entry name" value="4-helical cytokines"/>
    <property type="match status" value="1"/>
</dbReference>
<dbReference type="PANTHER" id="PTHR15947:SF0">
    <property type="entry name" value="INTERLEUKIN-23 SUBUNIT ALPHA"/>
    <property type="match status" value="1"/>
</dbReference>
<protein>
    <recommendedName>
        <fullName evidence="3">Interleukin-23 subunit alpha</fullName>
    </recommendedName>
    <alternativeName>
        <fullName evidence="13">Interleukin-23 subunit p19</fullName>
    </alternativeName>
</protein>